<dbReference type="InterPro" id="IPR013766">
    <property type="entry name" value="Thioredoxin_domain"/>
</dbReference>
<dbReference type="PROSITE" id="PS51354">
    <property type="entry name" value="GLUTAREDOXIN_2"/>
    <property type="match status" value="1"/>
</dbReference>
<dbReference type="EMBL" id="HBIX01027846">
    <property type="protein sequence ID" value="CAE0726051.1"/>
    <property type="molecule type" value="Transcribed_RNA"/>
</dbReference>
<dbReference type="PANTHER" id="PTHR10293">
    <property type="entry name" value="GLUTAREDOXIN FAMILY MEMBER"/>
    <property type="match status" value="1"/>
</dbReference>
<reference evidence="3" key="1">
    <citation type="submission" date="2021-01" db="EMBL/GenBank/DDBJ databases">
        <authorList>
            <person name="Corre E."/>
            <person name="Pelletier E."/>
            <person name="Niang G."/>
            <person name="Scheremetjew M."/>
            <person name="Finn R."/>
            <person name="Kale V."/>
            <person name="Holt S."/>
            <person name="Cochrane G."/>
            <person name="Meng A."/>
            <person name="Brown T."/>
            <person name="Cohen L."/>
        </authorList>
    </citation>
    <scope>NUCLEOTIDE SEQUENCE</scope>
    <source>
        <strain evidence="3">10249 10 AB</strain>
    </source>
</reference>
<dbReference type="Gene3D" id="3.40.30.10">
    <property type="entry name" value="Glutaredoxin"/>
    <property type="match status" value="2"/>
</dbReference>
<dbReference type="InterPro" id="IPR004480">
    <property type="entry name" value="Monothiol_GRX-rel"/>
</dbReference>
<proteinExistence type="predicted"/>
<dbReference type="GO" id="GO:0005634">
    <property type="term" value="C:nucleus"/>
    <property type="evidence" value="ECO:0007669"/>
    <property type="project" value="TreeGrafter"/>
</dbReference>
<dbReference type="GO" id="GO:0005829">
    <property type="term" value="C:cytosol"/>
    <property type="evidence" value="ECO:0007669"/>
    <property type="project" value="TreeGrafter"/>
</dbReference>
<dbReference type="SUPFAM" id="SSF52833">
    <property type="entry name" value="Thioredoxin-like"/>
    <property type="match status" value="2"/>
</dbReference>
<organism evidence="3">
    <name type="scientific">Pseudo-nitzschia australis</name>
    <dbReference type="NCBI Taxonomy" id="44445"/>
    <lineage>
        <taxon>Eukaryota</taxon>
        <taxon>Sar</taxon>
        <taxon>Stramenopiles</taxon>
        <taxon>Ochrophyta</taxon>
        <taxon>Bacillariophyta</taxon>
        <taxon>Bacillariophyceae</taxon>
        <taxon>Bacillariophycidae</taxon>
        <taxon>Bacillariales</taxon>
        <taxon>Bacillariaceae</taxon>
        <taxon>Pseudo-nitzschia</taxon>
    </lineage>
</organism>
<feature type="domain" description="Glutaredoxin" evidence="2">
    <location>
        <begin position="165"/>
        <end position="224"/>
    </location>
</feature>
<feature type="domain" description="Thioredoxin" evidence="1">
    <location>
        <begin position="14"/>
        <end position="96"/>
    </location>
</feature>
<evidence type="ECO:0008006" key="4">
    <source>
        <dbReference type="Google" id="ProtNLM"/>
    </source>
</evidence>
<evidence type="ECO:0000259" key="2">
    <source>
        <dbReference type="Pfam" id="PF00462"/>
    </source>
</evidence>
<dbReference type="Pfam" id="PF00085">
    <property type="entry name" value="Thioredoxin"/>
    <property type="match status" value="1"/>
</dbReference>
<evidence type="ECO:0000259" key="1">
    <source>
        <dbReference type="Pfam" id="PF00085"/>
    </source>
</evidence>
<dbReference type="InterPro" id="IPR036249">
    <property type="entry name" value="Thioredoxin-like_sf"/>
</dbReference>
<name>A0A7S4ATC5_9STRA</name>
<dbReference type="GO" id="GO:0006879">
    <property type="term" value="P:intracellular iron ion homeostasis"/>
    <property type="evidence" value="ECO:0007669"/>
    <property type="project" value="TreeGrafter"/>
</dbReference>
<dbReference type="AlphaFoldDB" id="A0A7S4ATC5"/>
<gene>
    <name evidence="3" type="ORF">PAUS00366_LOCUS18808</name>
</gene>
<dbReference type="Pfam" id="PF00462">
    <property type="entry name" value="Glutaredoxin"/>
    <property type="match status" value="1"/>
</dbReference>
<dbReference type="InterPro" id="IPR002109">
    <property type="entry name" value="Glutaredoxin"/>
</dbReference>
<dbReference type="PANTHER" id="PTHR10293:SF73">
    <property type="entry name" value="GLUTAREDOXIN-3"/>
    <property type="match status" value="1"/>
</dbReference>
<protein>
    <recommendedName>
        <fullName evidence="4">Glutaredoxin domain-containing protein</fullName>
    </recommendedName>
</protein>
<evidence type="ECO:0000313" key="3">
    <source>
        <dbReference type="EMBL" id="CAE0726051.1"/>
    </source>
</evidence>
<accession>A0A7S4ATC5</accession>
<sequence length="226" mass="24532">MPLNTIVSEKDLKESSSSKAVLLFGADWHEACPMLEMVLGALALQHAGSGENVQDGAILFGKVDAESATELSDKYEVTMVPTILLLLSNSSNNGDYTISERLEGESLADPSTLTLAVQRLVKTQVGATTEEETAAAIASGTINTTSNAKDALNARLSKLVRMDTVVLFMKGTPDKPRCGFSRQVVELLEEQKVLTYASFDILEDQEVRQGLKEYSDWPTYPQIVSV</sequence>